<dbReference type="EMBL" id="JQFK01000002">
    <property type="protein sequence ID" value="KGK40345.1"/>
    <property type="molecule type" value="Genomic_DNA"/>
</dbReference>
<dbReference type="GO" id="GO:0005576">
    <property type="term" value="C:extracellular region"/>
    <property type="evidence" value="ECO:0007669"/>
    <property type="project" value="UniProtKB-ARBA"/>
</dbReference>
<evidence type="ECO:0000256" key="6">
    <source>
        <dbReference type="ARBA" id="ARBA00022801"/>
    </source>
</evidence>
<sequence length="394" mass="41658">MLLTSVLQSLALALSVSASPVAHLHHAHKRDVVHVTETVMVTVGGANTNFDQAPAATQTTIDSQPTEGTQTAYAYQVTVLQDSDDNNTATASTSTPVKNFETQAAAAAATSSEETTSSSTSAAPASTSSSSSSNDDTSGAFSAGSKGLTYSPYNSDGTCKDLESVKSDLEKLADYSLIRLYGVDCNQVENVLQAKKDGQKLFLGIFFVDQLEEGLEQIANAINSYGSWDDVHTVSIGNELVNDGSATPSQIGSYVSQGRSILKSHGYNGAVVSVDTHVAIINNPELCQYSDYIAFNAHAYWDGSIVGADAGPWLLLQMQRVWSACGGKDVLCTESGWPHAGDNNGVAVASKDVQAAAIKSIQTTCGDDTIVFTAFDDLWKQPGSKNCEQYWGIY</sequence>
<evidence type="ECO:0000256" key="3">
    <source>
        <dbReference type="ARBA" id="ARBA00022512"/>
    </source>
</evidence>
<dbReference type="eggNOG" id="ENOG502QTKT">
    <property type="taxonomic scope" value="Eukaryota"/>
</dbReference>
<dbReference type="KEGG" id="pkz:C5L36_0C04050"/>
<dbReference type="GO" id="GO:0042973">
    <property type="term" value="F:glucan endo-1,3-beta-D-glucosidase activity"/>
    <property type="evidence" value="ECO:0007669"/>
    <property type="project" value="TreeGrafter"/>
</dbReference>
<feature type="compositionally biased region" description="Low complexity" evidence="10">
    <location>
        <begin position="104"/>
        <end position="133"/>
    </location>
</feature>
<keyword evidence="4" id="KW-0964">Secreted</keyword>
<keyword evidence="7" id="KW-0325">Glycoprotein</keyword>
<dbReference type="HOGENOM" id="CLU_027285_1_0_1"/>
<gene>
    <name evidence="12" type="ORF">C5L36_0C04050</name>
    <name evidence="13" type="ORF">JL09_g304</name>
</gene>
<evidence type="ECO:0000313" key="14">
    <source>
        <dbReference type="Proteomes" id="UP000029867"/>
    </source>
</evidence>
<evidence type="ECO:0000256" key="7">
    <source>
        <dbReference type="ARBA" id="ARBA00023180"/>
    </source>
</evidence>
<comment type="subcellular location">
    <subcellularLocation>
        <location evidence="1">Secreted</location>
        <location evidence="1">Cell wall</location>
    </subcellularLocation>
</comment>
<dbReference type="RefSeq" id="XP_029321946.1">
    <property type="nucleotide sequence ID" value="XM_029466086.1"/>
</dbReference>
<evidence type="ECO:0000256" key="10">
    <source>
        <dbReference type="SAM" id="MobiDB-lite"/>
    </source>
</evidence>
<reference evidence="13" key="2">
    <citation type="submission" date="2014-08" db="EMBL/GenBank/DDBJ databases">
        <title>Exploiting Issatchenkia orientalis SD108 for Succinic Acid Production.</title>
        <authorList>
            <person name="Xiao H."/>
            <person name="Shao Z."/>
            <person name="Jiang Y."/>
            <person name="Dole S."/>
            <person name="Zhao H."/>
        </authorList>
    </citation>
    <scope>NUCLEOTIDE SEQUENCE [LARGE SCALE GENOMIC DNA]</scope>
    <source>
        <strain evidence="13">SD108</strain>
    </source>
</reference>
<dbReference type="AlphaFoldDB" id="A0A099P5Y7"/>
<dbReference type="GO" id="GO:0009277">
    <property type="term" value="C:fungal-type cell wall"/>
    <property type="evidence" value="ECO:0007669"/>
    <property type="project" value="TreeGrafter"/>
</dbReference>
<organism evidence="13 14">
    <name type="scientific">Pichia kudriavzevii</name>
    <name type="common">Yeast</name>
    <name type="synonym">Issatchenkia orientalis</name>
    <dbReference type="NCBI Taxonomy" id="4909"/>
    <lineage>
        <taxon>Eukaryota</taxon>
        <taxon>Fungi</taxon>
        <taxon>Dikarya</taxon>
        <taxon>Ascomycota</taxon>
        <taxon>Saccharomycotina</taxon>
        <taxon>Pichiomycetes</taxon>
        <taxon>Pichiales</taxon>
        <taxon>Pichiaceae</taxon>
        <taxon>Pichia</taxon>
    </lineage>
</organism>
<reference evidence="12 15" key="3">
    <citation type="submission" date="2018-06" db="EMBL/GenBank/DDBJ databases">
        <title>Population genomics shows no distinction between pathogenic Candida krusei and environmental Pichia kudriavzevii: One species, four names.</title>
        <authorList>
            <person name="Douglass A.P."/>
            <person name="Offei B."/>
            <person name="Braun-Galleani S."/>
            <person name="Coughlan A.Y."/>
            <person name="Martos A."/>
            <person name="Ortiz-Merino R.A."/>
            <person name="Byrne K.P."/>
            <person name="Wolfe K.H."/>
        </authorList>
    </citation>
    <scope>NUCLEOTIDE SEQUENCE [LARGE SCALE GENOMIC DNA]</scope>
    <source>
        <strain evidence="12 15">CBS573</strain>
    </source>
</reference>
<protein>
    <recommendedName>
        <fullName evidence="16">Cell surface mannoprotein MP65</fullName>
    </recommendedName>
</protein>
<dbReference type="InterPro" id="IPR017853">
    <property type="entry name" value="GH"/>
</dbReference>
<dbReference type="PANTHER" id="PTHR16631:SF14">
    <property type="entry name" value="FAMILY 17 GLUCOSIDASE SCW10-RELATED"/>
    <property type="match status" value="1"/>
</dbReference>
<proteinExistence type="inferred from homology"/>
<evidence type="ECO:0000256" key="11">
    <source>
        <dbReference type="SAM" id="SignalP"/>
    </source>
</evidence>
<reference evidence="14" key="1">
    <citation type="journal article" date="2014" name="Microb. Cell Fact.">
        <title>Exploiting Issatchenkia orientalis SD108 for succinic acid production.</title>
        <authorList>
            <person name="Xiao H."/>
            <person name="Shao Z."/>
            <person name="Jiang Y."/>
            <person name="Dole S."/>
            <person name="Zhao H."/>
        </authorList>
    </citation>
    <scope>NUCLEOTIDE SEQUENCE [LARGE SCALE GENOMIC DNA]</scope>
    <source>
        <strain evidence="14">SD108</strain>
    </source>
</reference>
<evidence type="ECO:0008006" key="16">
    <source>
        <dbReference type="Google" id="ProtNLM"/>
    </source>
</evidence>
<dbReference type="GO" id="GO:0009986">
    <property type="term" value="C:cell surface"/>
    <property type="evidence" value="ECO:0007669"/>
    <property type="project" value="TreeGrafter"/>
</dbReference>
<keyword evidence="3" id="KW-0134">Cell wall</keyword>
<feature type="chain" id="PRO_5036291111" description="Cell surface mannoprotein MP65" evidence="11">
    <location>
        <begin position="19"/>
        <end position="394"/>
    </location>
</feature>
<feature type="region of interest" description="Disordered" evidence="10">
    <location>
        <begin position="85"/>
        <end position="140"/>
    </location>
</feature>
<dbReference type="STRING" id="4909.A0A099P5Y7"/>
<evidence type="ECO:0000256" key="2">
    <source>
        <dbReference type="ARBA" id="ARBA00008773"/>
    </source>
</evidence>
<dbReference type="FunFam" id="3.20.20.80:FF:000111">
    <property type="entry name" value="Soluble cell wall protein"/>
    <property type="match status" value="1"/>
</dbReference>
<dbReference type="Proteomes" id="UP000029867">
    <property type="component" value="Unassembled WGS sequence"/>
</dbReference>
<comment type="similarity">
    <text evidence="2">Belongs to the glycosyl hydrolase 17 family.</text>
</comment>
<dbReference type="Gene3D" id="3.20.20.80">
    <property type="entry name" value="Glycosidases"/>
    <property type="match status" value="1"/>
</dbReference>
<evidence type="ECO:0000313" key="13">
    <source>
        <dbReference type="EMBL" id="KGK40345.1"/>
    </source>
</evidence>
<dbReference type="GO" id="GO:0071555">
    <property type="term" value="P:cell wall organization"/>
    <property type="evidence" value="ECO:0007669"/>
    <property type="project" value="UniProtKB-KW"/>
</dbReference>
<evidence type="ECO:0000256" key="5">
    <source>
        <dbReference type="ARBA" id="ARBA00022729"/>
    </source>
</evidence>
<evidence type="ECO:0000256" key="8">
    <source>
        <dbReference type="ARBA" id="ARBA00023295"/>
    </source>
</evidence>
<dbReference type="InterPro" id="IPR050732">
    <property type="entry name" value="Beta-glucan_modifiers"/>
</dbReference>
<name>A0A099P5Y7_PICKU</name>
<keyword evidence="15" id="KW-1185">Reference proteome</keyword>
<keyword evidence="8" id="KW-0326">Glycosidase</keyword>
<dbReference type="Proteomes" id="UP000249293">
    <property type="component" value="Chromosome 3"/>
</dbReference>
<evidence type="ECO:0000313" key="15">
    <source>
        <dbReference type="Proteomes" id="UP000249293"/>
    </source>
</evidence>
<evidence type="ECO:0000256" key="1">
    <source>
        <dbReference type="ARBA" id="ARBA00004191"/>
    </source>
</evidence>
<evidence type="ECO:0000256" key="9">
    <source>
        <dbReference type="ARBA" id="ARBA00023316"/>
    </source>
</evidence>
<keyword evidence="6" id="KW-0378">Hydrolase</keyword>
<evidence type="ECO:0000313" key="12">
    <source>
        <dbReference type="EMBL" id="AWU76469.1"/>
    </source>
</evidence>
<feature type="signal peptide" evidence="11">
    <location>
        <begin position="1"/>
        <end position="18"/>
    </location>
</feature>
<dbReference type="SUPFAM" id="SSF51445">
    <property type="entry name" value="(Trans)glycosidases"/>
    <property type="match status" value="1"/>
</dbReference>
<dbReference type="OrthoDB" id="941679at2759"/>
<accession>A0A099P5Y7</accession>
<dbReference type="VEuPathDB" id="FungiDB:C5L36_0C04050"/>
<dbReference type="GeneID" id="40384264"/>
<dbReference type="PANTHER" id="PTHR16631">
    <property type="entry name" value="GLUCAN 1,3-BETA-GLUCOSIDASE"/>
    <property type="match status" value="1"/>
</dbReference>
<evidence type="ECO:0000256" key="4">
    <source>
        <dbReference type="ARBA" id="ARBA00022525"/>
    </source>
</evidence>
<keyword evidence="5 11" id="KW-0732">Signal</keyword>
<keyword evidence="9" id="KW-0961">Cell wall biogenesis/degradation</keyword>
<feature type="compositionally biased region" description="Polar residues" evidence="10">
    <location>
        <begin position="85"/>
        <end position="102"/>
    </location>
</feature>
<dbReference type="EMBL" id="CP028775">
    <property type="protein sequence ID" value="AWU76469.1"/>
    <property type="molecule type" value="Genomic_DNA"/>
</dbReference>